<dbReference type="AlphaFoldDB" id="A0A109K4D8"/>
<evidence type="ECO:0000256" key="5">
    <source>
        <dbReference type="SAM" id="Phobius"/>
    </source>
</evidence>
<dbReference type="Gene3D" id="1.20.1250.20">
    <property type="entry name" value="MFS general substrate transporter like domains"/>
    <property type="match status" value="1"/>
</dbReference>
<feature type="transmembrane region" description="Helical" evidence="5">
    <location>
        <begin position="54"/>
        <end position="75"/>
    </location>
</feature>
<feature type="transmembrane region" description="Helical" evidence="5">
    <location>
        <begin position="369"/>
        <end position="393"/>
    </location>
</feature>
<reference evidence="7 8" key="1">
    <citation type="submission" date="2015-11" db="EMBL/GenBank/DDBJ databases">
        <title>Draft Genome Sequence of the Strain BR 10303 (Bradyrhizobium sp.) isolated from nodules of Centrolobium paraense.</title>
        <authorList>
            <person name="Zelli J.E."/>
            <person name="Simoes-Araujo J.L."/>
            <person name="Barauna A.C."/>
            <person name="Silva K."/>
        </authorList>
    </citation>
    <scope>NUCLEOTIDE SEQUENCE [LARGE SCALE GENOMIC DNA]</scope>
    <source>
        <strain evidence="7 8">BR 10303</strain>
    </source>
</reference>
<dbReference type="InterPro" id="IPR020846">
    <property type="entry name" value="MFS_dom"/>
</dbReference>
<proteinExistence type="predicted"/>
<evidence type="ECO:0000256" key="3">
    <source>
        <dbReference type="ARBA" id="ARBA00022989"/>
    </source>
</evidence>
<dbReference type="GO" id="GO:0046943">
    <property type="term" value="F:carboxylic acid transmembrane transporter activity"/>
    <property type="evidence" value="ECO:0007669"/>
    <property type="project" value="TreeGrafter"/>
</dbReference>
<dbReference type="GO" id="GO:0005886">
    <property type="term" value="C:plasma membrane"/>
    <property type="evidence" value="ECO:0007669"/>
    <property type="project" value="TreeGrafter"/>
</dbReference>
<keyword evidence="8" id="KW-1185">Reference proteome</keyword>
<dbReference type="Proteomes" id="UP000057737">
    <property type="component" value="Unassembled WGS sequence"/>
</dbReference>
<dbReference type="InterPro" id="IPR005829">
    <property type="entry name" value="Sugar_transporter_CS"/>
</dbReference>
<feature type="transmembrane region" description="Helical" evidence="5">
    <location>
        <begin position="145"/>
        <end position="169"/>
    </location>
</feature>
<dbReference type="PROSITE" id="PS00217">
    <property type="entry name" value="SUGAR_TRANSPORT_2"/>
    <property type="match status" value="1"/>
</dbReference>
<keyword evidence="4 5" id="KW-0472">Membrane</keyword>
<feature type="transmembrane region" description="Helical" evidence="5">
    <location>
        <begin position="276"/>
        <end position="296"/>
    </location>
</feature>
<comment type="caution">
    <text evidence="7">The sequence shown here is derived from an EMBL/GenBank/DDBJ whole genome shotgun (WGS) entry which is preliminary data.</text>
</comment>
<feature type="transmembrane region" description="Helical" evidence="5">
    <location>
        <begin position="87"/>
        <end position="106"/>
    </location>
</feature>
<evidence type="ECO:0000259" key="6">
    <source>
        <dbReference type="PROSITE" id="PS50850"/>
    </source>
</evidence>
<feature type="transmembrane region" description="Helical" evidence="5">
    <location>
        <begin position="399"/>
        <end position="420"/>
    </location>
</feature>
<dbReference type="Pfam" id="PF07690">
    <property type="entry name" value="MFS_1"/>
    <property type="match status" value="1"/>
</dbReference>
<dbReference type="SUPFAM" id="SSF103473">
    <property type="entry name" value="MFS general substrate transporter"/>
    <property type="match status" value="1"/>
</dbReference>
<organism evidence="7 8">
    <name type="scientific">Bradyrhizobium macuxiense</name>
    <dbReference type="NCBI Taxonomy" id="1755647"/>
    <lineage>
        <taxon>Bacteria</taxon>
        <taxon>Pseudomonadati</taxon>
        <taxon>Pseudomonadota</taxon>
        <taxon>Alphaproteobacteria</taxon>
        <taxon>Hyphomicrobiales</taxon>
        <taxon>Nitrobacteraceae</taxon>
        <taxon>Bradyrhizobium</taxon>
    </lineage>
</organism>
<feature type="transmembrane region" description="Helical" evidence="5">
    <location>
        <begin position="303"/>
        <end position="322"/>
    </location>
</feature>
<comment type="subcellular location">
    <subcellularLocation>
        <location evidence="1">Membrane</location>
        <topology evidence="1">Multi-pass membrane protein</topology>
    </subcellularLocation>
</comment>
<dbReference type="PANTHER" id="PTHR23508">
    <property type="entry name" value="CARBOXYLIC ACID TRANSPORTER PROTEIN HOMOLOG"/>
    <property type="match status" value="1"/>
</dbReference>
<feature type="transmembrane region" description="Helical" evidence="5">
    <location>
        <begin position="234"/>
        <end position="256"/>
    </location>
</feature>
<feature type="transmembrane region" description="Helical" evidence="5">
    <location>
        <begin position="20"/>
        <end position="42"/>
    </location>
</feature>
<dbReference type="InterPro" id="IPR011701">
    <property type="entry name" value="MFS"/>
</dbReference>
<evidence type="ECO:0000256" key="2">
    <source>
        <dbReference type="ARBA" id="ARBA00022692"/>
    </source>
</evidence>
<sequence>MTDHSPTTETSRYSTGERAAIIFSCMLGFALDLYDVLIMPFLMSSIQASLKISLTQVASVTSLTLIGSVIGGALFGWLGDRIGRKQALQFTLGVFAAGSIVSAFAWDYASLAVLRFITGVGLGGEWGAGMVLFNEAWNKDRRGLGSAFIQGSAVMASAGASIVGVWATTSFSPEWGWRIALLTGGSPILLMIFIRFFMPESKAWLQFDRARNSGLVEARVKTTNTLLLMFQGRLLPISIMCLAWMMAYMFCYYGIVVFTPTLMQRSLGTPPEVVRNISVIASIVGGCSYICMGLLNDAFGRRFGALVPGLAWAVMACALYAFGHEKFADSLFGFPMFWTYIAFVIGNSALGVVGTWLSEIYPIEVRSTAVSLIYMAGRGVGSLAPVVVPLAAAGFGGELATGMLIVVPAIVLFLAMTLLLPETRGRDLAAVATSRRAA</sequence>
<dbReference type="PANTHER" id="PTHR23508:SF10">
    <property type="entry name" value="CARBOXYLIC ACID TRANSPORTER PROTEIN HOMOLOG"/>
    <property type="match status" value="1"/>
</dbReference>
<keyword evidence="2 5" id="KW-0812">Transmembrane</keyword>
<feature type="transmembrane region" description="Helical" evidence="5">
    <location>
        <begin position="175"/>
        <end position="197"/>
    </location>
</feature>
<dbReference type="PROSITE" id="PS50850">
    <property type="entry name" value="MFS"/>
    <property type="match status" value="1"/>
</dbReference>
<dbReference type="InterPro" id="IPR036259">
    <property type="entry name" value="MFS_trans_sf"/>
</dbReference>
<evidence type="ECO:0000313" key="8">
    <source>
        <dbReference type="Proteomes" id="UP000057737"/>
    </source>
</evidence>
<keyword evidence="3 5" id="KW-1133">Transmembrane helix</keyword>
<feature type="domain" description="Major facilitator superfamily (MFS) profile" evidence="6">
    <location>
        <begin position="21"/>
        <end position="424"/>
    </location>
</feature>
<evidence type="ECO:0000256" key="4">
    <source>
        <dbReference type="ARBA" id="ARBA00023136"/>
    </source>
</evidence>
<gene>
    <name evidence="7" type="ORF">AS156_28195</name>
</gene>
<name>A0A109K4D8_9BRAD</name>
<evidence type="ECO:0000313" key="7">
    <source>
        <dbReference type="EMBL" id="KWV60594.1"/>
    </source>
</evidence>
<feature type="transmembrane region" description="Helical" evidence="5">
    <location>
        <begin position="112"/>
        <end position="133"/>
    </location>
</feature>
<evidence type="ECO:0000256" key="1">
    <source>
        <dbReference type="ARBA" id="ARBA00004141"/>
    </source>
</evidence>
<feature type="transmembrane region" description="Helical" evidence="5">
    <location>
        <begin position="337"/>
        <end position="357"/>
    </location>
</feature>
<protein>
    <submittedName>
        <fullName evidence="7">MFS transporter</fullName>
    </submittedName>
</protein>
<accession>A0A109K4D8</accession>
<dbReference type="EMBL" id="LNCU01000014">
    <property type="protein sequence ID" value="KWV60594.1"/>
    <property type="molecule type" value="Genomic_DNA"/>
</dbReference>